<accession>A0A4Y2KFE8</accession>
<proteinExistence type="predicted"/>
<keyword evidence="2" id="KW-1185">Reference proteome</keyword>
<sequence length="117" mass="13761">MAFSQEKYPTIARDRCTFASKMAQERRFCNSRFGAKSRINVPNSGCSGGRVSRHKQRRMSSLWNVSHFYEDTVLFPPRGKPTCKGQVRERMVLCPLSPKYFFKHPEDLIPLLRWKYQ</sequence>
<reference evidence="1 2" key="1">
    <citation type="journal article" date="2019" name="Sci. Rep.">
        <title>Orb-weaving spider Araneus ventricosus genome elucidates the spidroin gene catalogue.</title>
        <authorList>
            <person name="Kono N."/>
            <person name="Nakamura H."/>
            <person name="Ohtoshi R."/>
            <person name="Moran D.A.P."/>
            <person name="Shinohara A."/>
            <person name="Yoshida Y."/>
            <person name="Fujiwara M."/>
            <person name="Mori M."/>
            <person name="Tomita M."/>
            <person name="Arakawa K."/>
        </authorList>
    </citation>
    <scope>NUCLEOTIDE SEQUENCE [LARGE SCALE GENOMIC DNA]</scope>
</reference>
<evidence type="ECO:0000313" key="1">
    <source>
        <dbReference type="EMBL" id="GBN01434.1"/>
    </source>
</evidence>
<dbReference type="AlphaFoldDB" id="A0A4Y2KFE8"/>
<comment type="caution">
    <text evidence="1">The sequence shown here is derived from an EMBL/GenBank/DDBJ whole genome shotgun (WGS) entry which is preliminary data.</text>
</comment>
<dbReference type="Proteomes" id="UP000499080">
    <property type="component" value="Unassembled WGS sequence"/>
</dbReference>
<organism evidence="1 2">
    <name type="scientific">Araneus ventricosus</name>
    <name type="common">Orbweaver spider</name>
    <name type="synonym">Epeira ventricosa</name>
    <dbReference type="NCBI Taxonomy" id="182803"/>
    <lineage>
        <taxon>Eukaryota</taxon>
        <taxon>Metazoa</taxon>
        <taxon>Ecdysozoa</taxon>
        <taxon>Arthropoda</taxon>
        <taxon>Chelicerata</taxon>
        <taxon>Arachnida</taxon>
        <taxon>Araneae</taxon>
        <taxon>Araneomorphae</taxon>
        <taxon>Entelegynae</taxon>
        <taxon>Araneoidea</taxon>
        <taxon>Araneidae</taxon>
        <taxon>Araneus</taxon>
    </lineage>
</organism>
<dbReference type="EMBL" id="BGPR01004618">
    <property type="protein sequence ID" value="GBN01434.1"/>
    <property type="molecule type" value="Genomic_DNA"/>
</dbReference>
<evidence type="ECO:0000313" key="2">
    <source>
        <dbReference type="Proteomes" id="UP000499080"/>
    </source>
</evidence>
<gene>
    <name evidence="1" type="ORF">AVEN_62970_1</name>
</gene>
<name>A0A4Y2KFE8_ARAVE</name>
<protein>
    <submittedName>
        <fullName evidence="1">Uncharacterized protein</fullName>
    </submittedName>
</protein>